<dbReference type="PANTHER" id="PTHR32021:SF16">
    <property type="entry name" value="CASP-LIKE PROTEIN 5A2"/>
    <property type="match status" value="1"/>
</dbReference>
<dbReference type="AlphaFoldDB" id="A0A9R0J2J4"/>
<accession>A0A9R0J2J4</accession>
<feature type="transmembrane region" description="Helical" evidence="8">
    <location>
        <begin position="109"/>
        <end position="137"/>
    </location>
</feature>
<dbReference type="PANTHER" id="PTHR32021">
    <property type="entry name" value="CASP-LIKE PROTEIN 5B3"/>
    <property type="match status" value="1"/>
</dbReference>
<keyword evidence="6 8" id="KW-1133">Transmembrane helix</keyword>
<evidence type="ECO:0000256" key="3">
    <source>
        <dbReference type="ARBA" id="ARBA00011489"/>
    </source>
</evidence>
<dbReference type="GeneID" id="110797912"/>
<dbReference type="Proteomes" id="UP000813463">
    <property type="component" value="Chromosome 2"/>
</dbReference>
<keyword evidence="5 8" id="KW-0812">Transmembrane</keyword>
<evidence type="ECO:0000256" key="2">
    <source>
        <dbReference type="ARBA" id="ARBA00007651"/>
    </source>
</evidence>
<organism evidence="10 11">
    <name type="scientific">Spinacia oleracea</name>
    <name type="common">Spinach</name>
    <dbReference type="NCBI Taxonomy" id="3562"/>
    <lineage>
        <taxon>Eukaryota</taxon>
        <taxon>Viridiplantae</taxon>
        <taxon>Streptophyta</taxon>
        <taxon>Embryophyta</taxon>
        <taxon>Tracheophyta</taxon>
        <taxon>Spermatophyta</taxon>
        <taxon>Magnoliopsida</taxon>
        <taxon>eudicotyledons</taxon>
        <taxon>Gunneridae</taxon>
        <taxon>Pentapetalae</taxon>
        <taxon>Caryophyllales</taxon>
        <taxon>Chenopodiaceae</taxon>
        <taxon>Chenopodioideae</taxon>
        <taxon>Anserineae</taxon>
        <taxon>Spinacia</taxon>
    </lineage>
</organism>
<protein>
    <recommendedName>
        <fullName evidence="8">CASP-like protein</fullName>
    </recommendedName>
</protein>
<dbReference type="GO" id="GO:0005886">
    <property type="term" value="C:plasma membrane"/>
    <property type="evidence" value="ECO:0007669"/>
    <property type="project" value="UniProtKB-SubCell"/>
</dbReference>
<sequence length="180" mass="19183">MSHPAVHPVDVLPEPPADNAAAAAAPRVRMKDFPGVAGSPCGLFLRLAQSFFAIGACLVMATTSDFPSVSAFCFLVAASGLQILWSLSLVVLDIYAISVKRKFCKRGALILFTAGDMITSTLIFSAACASAGITVLIDNDLQSCSKNHCVQFETSTGMAFMTWFFCLPSFLLNFLSLNSQ</sequence>
<dbReference type="GO" id="GO:0016020">
    <property type="term" value="C:membrane"/>
    <property type="evidence" value="ECO:0000318"/>
    <property type="project" value="GO_Central"/>
</dbReference>
<gene>
    <name evidence="11" type="primary">LOC110797912</name>
</gene>
<comment type="similarity">
    <text evidence="2 8">Belongs to the Casparian strip membrane proteins (CASP) family.</text>
</comment>
<evidence type="ECO:0000313" key="10">
    <source>
        <dbReference type="Proteomes" id="UP000813463"/>
    </source>
</evidence>
<evidence type="ECO:0000259" key="9">
    <source>
        <dbReference type="Pfam" id="PF04535"/>
    </source>
</evidence>
<evidence type="ECO:0000313" key="11">
    <source>
        <dbReference type="RefSeq" id="XP_021858739.1"/>
    </source>
</evidence>
<comment type="subunit">
    <text evidence="3 8">Homodimer and heterodimers.</text>
</comment>
<reference evidence="10" key="1">
    <citation type="journal article" date="2021" name="Nat. Commun.">
        <title>Genomic analyses provide insights into spinach domestication and the genetic basis of agronomic traits.</title>
        <authorList>
            <person name="Cai X."/>
            <person name="Sun X."/>
            <person name="Xu C."/>
            <person name="Sun H."/>
            <person name="Wang X."/>
            <person name="Ge C."/>
            <person name="Zhang Z."/>
            <person name="Wang Q."/>
            <person name="Fei Z."/>
            <person name="Jiao C."/>
            <person name="Wang Q."/>
        </authorList>
    </citation>
    <scope>NUCLEOTIDE SEQUENCE [LARGE SCALE GENOMIC DNA]</scope>
    <source>
        <strain evidence="10">cv. Varoflay</strain>
    </source>
</reference>
<feature type="transmembrane region" description="Helical" evidence="8">
    <location>
        <begin position="43"/>
        <end position="63"/>
    </location>
</feature>
<name>A0A9R0J2J4_SPIOL</name>
<dbReference type="InterPro" id="IPR045009">
    <property type="entry name" value="CASPL-5"/>
</dbReference>
<evidence type="ECO:0000256" key="7">
    <source>
        <dbReference type="ARBA" id="ARBA00023136"/>
    </source>
</evidence>
<evidence type="ECO:0000256" key="5">
    <source>
        <dbReference type="ARBA" id="ARBA00022692"/>
    </source>
</evidence>
<evidence type="ECO:0000256" key="8">
    <source>
        <dbReference type="RuleBase" id="RU361233"/>
    </source>
</evidence>
<keyword evidence="4 8" id="KW-1003">Cell membrane</keyword>
<dbReference type="KEGG" id="soe:110797912"/>
<reference evidence="11" key="2">
    <citation type="submission" date="2025-08" db="UniProtKB">
        <authorList>
            <consortium name="RefSeq"/>
        </authorList>
    </citation>
    <scope>IDENTIFICATION</scope>
    <source>
        <tissue evidence="11">Leaf</tissue>
    </source>
</reference>
<feature type="transmembrane region" description="Helical" evidence="8">
    <location>
        <begin position="157"/>
        <end position="177"/>
    </location>
</feature>
<evidence type="ECO:0000256" key="1">
    <source>
        <dbReference type="ARBA" id="ARBA00004651"/>
    </source>
</evidence>
<feature type="transmembrane region" description="Helical" evidence="8">
    <location>
        <begin position="69"/>
        <end position="97"/>
    </location>
</feature>
<feature type="domain" description="Casparian strip membrane protein" evidence="9">
    <location>
        <begin position="40"/>
        <end position="165"/>
    </location>
</feature>
<keyword evidence="10" id="KW-1185">Reference proteome</keyword>
<dbReference type="Pfam" id="PF04535">
    <property type="entry name" value="CASP_dom"/>
    <property type="match status" value="1"/>
</dbReference>
<dbReference type="InterPro" id="IPR006702">
    <property type="entry name" value="CASP_dom"/>
</dbReference>
<evidence type="ECO:0000256" key="4">
    <source>
        <dbReference type="ARBA" id="ARBA00022475"/>
    </source>
</evidence>
<dbReference type="RefSeq" id="XP_021858739.1">
    <property type="nucleotide sequence ID" value="XM_022003047.2"/>
</dbReference>
<comment type="subcellular location">
    <subcellularLocation>
        <location evidence="1 8">Cell membrane</location>
        <topology evidence="1 8">Multi-pass membrane protein</topology>
    </subcellularLocation>
</comment>
<proteinExistence type="inferred from homology"/>
<evidence type="ECO:0000256" key="6">
    <source>
        <dbReference type="ARBA" id="ARBA00022989"/>
    </source>
</evidence>
<keyword evidence="7 8" id="KW-0472">Membrane</keyword>
<dbReference type="OrthoDB" id="828022at2759"/>